<feature type="domain" description="Heme-copper oxidase subunit III family profile" evidence="7">
    <location>
        <begin position="1"/>
        <end position="208"/>
    </location>
</feature>
<feature type="transmembrane region" description="Helical" evidence="6">
    <location>
        <begin position="146"/>
        <end position="165"/>
    </location>
</feature>
<evidence type="ECO:0000256" key="3">
    <source>
        <dbReference type="ARBA" id="ARBA00022692"/>
    </source>
</evidence>
<feature type="transmembrane region" description="Helical" evidence="6">
    <location>
        <begin position="38"/>
        <end position="56"/>
    </location>
</feature>
<evidence type="ECO:0000256" key="5">
    <source>
        <dbReference type="ARBA" id="ARBA00023136"/>
    </source>
</evidence>
<keyword evidence="5 6" id="KW-0472">Membrane</keyword>
<dbReference type="GO" id="GO:0004129">
    <property type="term" value="F:cytochrome-c oxidase activity"/>
    <property type="evidence" value="ECO:0007669"/>
    <property type="project" value="InterPro"/>
</dbReference>
<evidence type="ECO:0000256" key="4">
    <source>
        <dbReference type="ARBA" id="ARBA00022989"/>
    </source>
</evidence>
<evidence type="ECO:0000256" key="1">
    <source>
        <dbReference type="ARBA" id="ARBA00004141"/>
    </source>
</evidence>
<comment type="subcellular location">
    <subcellularLocation>
        <location evidence="1">Membrane</location>
        <topology evidence="1">Multi-pass membrane protein</topology>
    </subcellularLocation>
</comment>
<dbReference type="GO" id="GO:0016020">
    <property type="term" value="C:membrane"/>
    <property type="evidence" value="ECO:0007669"/>
    <property type="project" value="UniProtKB-SubCell"/>
</dbReference>
<accession>A0A381R657</accession>
<dbReference type="SUPFAM" id="SSF81452">
    <property type="entry name" value="Cytochrome c oxidase subunit III-like"/>
    <property type="match status" value="1"/>
</dbReference>
<feature type="transmembrane region" description="Helical" evidence="6">
    <location>
        <begin position="76"/>
        <end position="94"/>
    </location>
</feature>
<reference evidence="8" key="1">
    <citation type="submission" date="2018-05" db="EMBL/GenBank/DDBJ databases">
        <authorList>
            <person name="Lanie J.A."/>
            <person name="Ng W.-L."/>
            <person name="Kazmierczak K.M."/>
            <person name="Andrzejewski T.M."/>
            <person name="Davidsen T.M."/>
            <person name="Wayne K.J."/>
            <person name="Tettelin H."/>
            <person name="Glass J.I."/>
            <person name="Rusch D."/>
            <person name="Podicherti R."/>
            <person name="Tsui H.-C.T."/>
            <person name="Winkler M.E."/>
        </authorList>
    </citation>
    <scope>NUCLEOTIDE SEQUENCE</scope>
</reference>
<keyword evidence="3 6" id="KW-0812">Transmembrane</keyword>
<sequence length="208" mass="23112">MATIIWWLLKHSLNTQPWVSDSVSDNFSGESLNTDFKAVGLTIFLAVATSLFALFVSAYSMRMGMSDWSPLSEPKLLWVNSGFLVAASISYEWTKSQLSNNEESNLKTSLLIAGVFSVLFLLGQLIAWNQLQESGHNLSGNPANSFFYVLTALHGLHLLGGLYVWGRSILKVWSGAINDVSTSIKLCAVYWHFLLIVWIVLFTLLLST</sequence>
<dbReference type="AlphaFoldDB" id="A0A381R657"/>
<dbReference type="PROSITE" id="PS50253">
    <property type="entry name" value="COX3"/>
    <property type="match status" value="1"/>
</dbReference>
<protein>
    <recommendedName>
        <fullName evidence="7">Heme-copper oxidase subunit III family profile domain-containing protein</fullName>
    </recommendedName>
</protein>
<proteinExistence type="inferred from homology"/>
<dbReference type="InterPro" id="IPR024791">
    <property type="entry name" value="Cyt_c/ubiquinol_Oxase_su3"/>
</dbReference>
<feature type="transmembrane region" description="Helical" evidence="6">
    <location>
        <begin position="186"/>
        <end position="206"/>
    </location>
</feature>
<organism evidence="8">
    <name type="scientific">marine metagenome</name>
    <dbReference type="NCBI Taxonomy" id="408172"/>
    <lineage>
        <taxon>unclassified sequences</taxon>
        <taxon>metagenomes</taxon>
        <taxon>ecological metagenomes</taxon>
    </lineage>
</organism>
<dbReference type="Gene3D" id="1.20.120.80">
    <property type="entry name" value="Cytochrome c oxidase, subunit III, four-helix bundle"/>
    <property type="match status" value="1"/>
</dbReference>
<dbReference type="InterPro" id="IPR035973">
    <property type="entry name" value="Cyt_c_oxidase_su3-like_sf"/>
</dbReference>
<evidence type="ECO:0000259" key="7">
    <source>
        <dbReference type="PROSITE" id="PS50253"/>
    </source>
</evidence>
<name>A0A381R657_9ZZZZ</name>
<gene>
    <name evidence="8" type="ORF">METZ01_LOCUS40080</name>
</gene>
<dbReference type="EMBL" id="UINC01001715">
    <property type="protein sequence ID" value="SUZ87226.1"/>
    <property type="molecule type" value="Genomic_DNA"/>
</dbReference>
<dbReference type="PANTHER" id="PTHR11403">
    <property type="entry name" value="CYTOCHROME C OXIDASE SUBUNIT III"/>
    <property type="match status" value="1"/>
</dbReference>
<evidence type="ECO:0000256" key="6">
    <source>
        <dbReference type="SAM" id="Phobius"/>
    </source>
</evidence>
<dbReference type="GO" id="GO:0019646">
    <property type="term" value="P:aerobic electron transport chain"/>
    <property type="evidence" value="ECO:0007669"/>
    <property type="project" value="InterPro"/>
</dbReference>
<evidence type="ECO:0000256" key="2">
    <source>
        <dbReference type="ARBA" id="ARBA00010581"/>
    </source>
</evidence>
<keyword evidence="4 6" id="KW-1133">Transmembrane helix</keyword>
<dbReference type="InterPro" id="IPR013833">
    <property type="entry name" value="Cyt_c_oxidase_su3_a-hlx"/>
</dbReference>
<comment type="similarity">
    <text evidence="2">Belongs to the cytochrome c oxidase subunit 3 family.</text>
</comment>
<feature type="transmembrane region" description="Helical" evidence="6">
    <location>
        <begin position="106"/>
        <end position="126"/>
    </location>
</feature>
<dbReference type="Pfam" id="PF00510">
    <property type="entry name" value="COX3"/>
    <property type="match status" value="1"/>
</dbReference>
<dbReference type="InterPro" id="IPR000298">
    <property type="entry name" value="Cyt_c_oxidase-like_su3"/>
</dbReference>
<evidence type="ECO:0000313" key="8">
    <source>
        <dbReference type="EMBL" id="SUZ87226.1"/>
    </source>
</evidence>
<dbReference type="PANTHER" id="PTHR11403:SF10">
    <property type="entry name" value="CYTOCHROME C OXIDASE"/>
    <property type="match status" value="1"/>
</dbReference>